<evidence type="ECO:0000313" key="5">
    <source>
        <dbReference type="Proteomes" id="UP001595556"/>
    </source>
</evidence>
<protein>
    <recommendedName>
        <fullName evidence="1">diguanylate cyclase</fullName>
        <ecNumber evidence="1">2.7.7.65</ecNumber>
    </recommendedName>
</protein>
<accession>A0ABV7H989</accession>
<dbReference type="InterPro" id="IPR000160">
    <property type="entry name" value="GGDEF_dom"/>
</dbReference>
<gene>
    <name evidence="4" type="ORF">ACFOEN_13720</name>
</gene>
<dbReference type="EC" id="2.7.7.65" evidence="1"/>
<keyword evidence="4" id="KW-0548">Nucleotidyltransferase</keyword>
<dbReference type="PROSITE" id="PS50887">
    <property type="entry name" value="GGDEF"/>
    <property type="match status" value="1"/>
</dbReference>
<dbReference type="CDD" id="cd01949">
    <property type="entry name" value="GGDEF"/>
    <property type="match status" value="1"/>
</dbReference>
<dbReference type="InterPro" id="IPR029787">
    <property type="entry name" value="Nucleotide_cyclase"/>
</dbReference>
<reference evidence="5" key="1">
    <citation type="journal article" date="2019" name="Int. J. Syst. Evol. Microbiol.">
        <title>The Global Catalogue of Microorganisms (GCM) 10K type strain sequencing project: providing services to taxonomists for standard genome sequencing and annotation.</title>
        <authorList>
            <consortium name="The Broad Institute Genomics Platform"/>
            <consortium name="The Broad Institute Genome Sequencing Center for Infectious Disease"/>
            <person name="Wu L."/>
            <person name="Ma J."/>
        </authorList>
    </citation>
    <scope>NUCLEOTIDE SEQUENCE [LARGE SCALE GENOMIC DNA]</scope>
    <source>
        <strain evidence="5">KCTC 52168</strain>
    </source>
</reference>
<keyword evidence="2" id="KW-0472">Membrane</keyword>
<dbReference type="GO" id="GO:0052621">
    <property type="term" value="F:diguanylate cyclase activity"/>
    <property type="evidence" value="ECO:0007669"/>
    <property type="project" value="UniProtKB-EC"/>
</dbReference>
<dbReference type="SUPFAM" id="SSF55073">
    <property type="entry name" value="Nucleotide cyclase"/>
    <property type="match status" value="1"/>
</dbReference>
<name>A0ABV7H989_9BURK</name>
<dbReference type="NCBIfam" id="TIGR00254">
    <property type="entry name" value="GGDEF"/>
    <property type="match status" value="1"/>
</dbReference>
<comment type="caution">
    <text evidence="4">The sequence shown here is derived from an EMBL/GenBank/DDBJ whole genome shotgun (WGS) entry which is preliminary data.</text>
</comment>
<dbReference type="PANTHER" id="PTHR45138">
    <property type="entry name" value="REGULATORY COMPONENTS OF SENSORY TRANSDUCTION SYSTEM"/>
    <property type="match status" value="1"/>
</dbReference>
<evidence type="ECO:0000259" key="3">
    <source>
        <dbReference type="PROSITE" id="PS50887"/>
    </source>
</evidence>
<organism evidence="4 5">
    <name type="scientific">Piscinibacterium candidicorallinum</name>
    <dbReference type="NCBI Taxonomy" id="1793872"/>
    <lineage>
        <taxon>Bacteria</taxon>
        <taxon>Pseudomonadati</taxon>
        <taxon>Pseudomonadota</taxon>
        <taxon>Betaproteobacteria</taxon>
        <taxon>Burkholderiales</taxon>
        <taxon>Piscinibacterium</taxon>
    </lineage>
</organism>
<evidence type="ECO:0000256" key="2">
    <source>
        <dbReference type="SAM" id="Phobius"/>
    </source>
</evidence>
<dbReference type="Proteomes" id="UP001595556">
    <property type="component" value="Unassembled WGS sequence"/>
</dbReference>
<proteinExistence type="predicted"/>
<keyword evidence="5" id="KW-1185">Reference proteome</keyword>
<evidence type="ECO:0000256" key="1">
    <source>
        <dbReference type="ARBA" id="ARBA00012528"/>
    </source>
</evidence>
<dbReference type="RefSeq" id="WP_377304848.1">
    <property type="nucleotide sequence ID" value="NZ_CP180191.1"/>
</dbReference>
<keyword evidence="2" id="KW-0812">Transmembrane</keyword>
<feature type="transmembrane region" description="Helical" evidence="2">
    <location>
        <begin position="164"/>
        <end position="186"/>
    </location>
</feature>
<sequence>MRSTQLRAGELIRLTEQALLVNAKAAAAHQTETAWIYVLMDPASQSDRLGAAADAFSLAQGEFSGAVNGLAAQVSSDEWTGVLITKLRSEHGAFVRLHRSIYERIQSAPDRDLTQLRAVLASDGLRLSESVSALTQTLAYNFSREAQHNQDVLTKRIAALRLRLLGFVSLALILVALLGALGHRAWRATSREMEALRLKSHTDALTQLPNRRSLDLRIREETARARCEGTALTVAVIDLDHFKAYNDLHGHDRGDQLLRHAAAAWREHVRPTDFLARVGGEEFVLLMVDCDTTQAATLLERLRLVTPDHQTFSAGFAQLMPDETAPDWLRRADTALYAAKRSGRDRFEPAAP</sequence>
<keyword evidence="4" id="KW-0808">Transferase</keyword>
<dbReference type="EMBL" id="JBHRTI010000007">
    <property type="protein sequence ID" value="MFC3148685.1"/>
    <property type="molecule type" value="Genomic_DNA"/>
</dbReference>
<dbReference type="InterPro" id="IPR050469">
    <property type="entry name" value="Diguanylate_Cyclase"/>
</dbReference>
<feature type="domain" description="GGDEF" evidence="3">
    <location>
        <begin position="230"/>
        <end position="352"/>
    </location>
</feature>
<dbReference type="Gene3D" id="3.30.70.270">
    <property type="match status" value="1"/>
</dbReference>
<dbReference type="Pfam" id="PF00990">
    <property type="entry name" value="GGDEF"/>
    <property type="match status" value="1"/>
</dbReference>
<dbReference type="InterPro" id="IPR043128">
    <property type="entry name" value="Rev_trsase/Diguanyl_cyclase"/>
</dbReference>
<dbReference type="PANTHER" id="PTHR45138:SF24">
    <property type="entry name" value="DIGUANYLATE CYCLASE DGCC-RELATED"/>
    <property type="match status" value="1"/>
</dbReference>
<dbReference type="SMART" id="SM00267">
    <property type="entry name" value="GGDEF"/>
    <property type="match status" value="1"/>
</dbReference>
<evidence type="ECO:0000313" key="4">
    <source>
        <dbReference type="EMBL" id="MFC3148685.1"/>
    </source>
</evidence>
<keyword evidence="2" id="KW-1133">Transmembrane helix</keyword>